<protein>
    <recommendedName>
        <fullName evidence="2">precorrin-2 dehydrogenase</fullName>
        <ecNumber evidence="2">1.3.1.76</ecNumber>
    </recommendedName>
</protein>
<dbReference type="PANTHER" id="PTHR35330">
    <property type="entry name" value="SIROHEME BIOSYNTHESIS PROTEIN MET8"/>
    <property type="match status" value="1"/>
</dbReference>
<evidence type="ECO:0000256" key="2">
    <source>
        <dbReference type="ARBA" id="ARBA00012400"/>
    </source>
</evidence>
<dbReference type="InterPro" id="IPR036291">
    <property type="entry name" value="NAD(P)-bd_dom_sf"/>
</dbReference>
<dbReference type="NCBIfam" id="TIGR01470">
    <property type="entry name" value="cysG_Nterm"/>
    <property type="match status" value="1"/>
</dbReference>
<dbReference type="EC" id="1.3.1.76" evidence="2"/>
<proteinExistence type="predicted"/>
<evidence type="ECO:0000259" key="7">
    <source>
        <dbReference type="Pfam" id="PF14823"/>
    </source>
</evidence>
<dbReference type="Gene3D" id="3.40.50.720">
    <property type="entry name" value="NAD(P)-binding Rossmann-like Domain"/>
    <property type="match status" value="1"/>
</dbReference>
<feature type="domain" description="Siroheme biosynthesis protein Met8 C-terminal" evidence="7">
    <location>
        <begin position="177"/>
        <end position="244"/>
    </location>
</feature>
<dbReference type="InterPro" id="IPR028281">
    <property type="entry name" value="Sirohaem_synthase_central"/>
</dbReference>
<dbReference type="Pfam" id="PF13092">
    <property type="entry name" value="CENP-L"/>
    <property type="match status" value="1"/>
</dbReference>
<evidence type="ECO:0000313" key="10">
    <source>
        <dbReference type="Proteomes" id="UP000253664"/>
    </source>
</evidence>
<evidence type="ECO:0000256" key="4">
    <source>
        <dbReference type="ARBA" id="ARBA00023027"/>
    </source>
</evidence>
<dbReference type="AlphaFoldDB" id="A0A367L3J1"/>
<dbReference type="InterPro" id="IPR028162">
    <property type="entry name" value="Met8_C"/>
</dbReference>
<dbReference type="PANTHER" id="PTHR35330:SF1">
    <property type="entry name" value="SIROHEME BIOSYNTHESIS PROTEIN MET8"/>
    <property type="match status" value="1"/>
</dbReference>
<dbReference type="Proteomes" id="UP000253664">
    <property type="component" value="Unassembled WGS sequence"/>
</dbReference>
<dbReference type="UniPathway" id="UPA00262">
    <property type="reaction ID" value="UER00222"/>
</dbReference>
<evidence type="ECO:0000259" key="8">
    <source>
        <dbReference type="Pfam" id="PF14824"/>
    </source>
</evidence>
<reference evidence="9 10" key="1">
    <citation type="journal article" date="2015" name="BMC Genomics">
        <title>Insights from the genome of Ophiocordyceps polyrhachis-furcata to pathogenicity and host specificity in insect fungi.</title>
        <authorList>
            <person name="Wichadakul D."/>
            <person name="Kobmoo N."/>
            <person name="Ingsriswang S."/>
            <person name="Tangphatsornruang S."/>
            <person name="Chantasingh D."/>
            <person name="Luangsa-ard J.J."/>
            <person name="Eurwilaichitr L."/>
        </authorList>
    </citation>
    <scope>NUCLEOTIDE SEQUENCE [LARGE SCALE GENOMIC DNA]</scope>
    <source>
        <strain evidence="9 10">BCC 54312</strain>
    </source>
</reference>
<organism evidence="9 10">
    <name type="scientific">Ophiocordyceps polyrhachis-furcata BCC 54312</name>
    <dbReference type="NCBI Taxonomy" id="1330021"/>
    <lineage>
        <taxon>Eukaryota</taxon>
        <taxon>Fungi</taxon>
        <taxon>Dikarya</taxon>
        <taxon>Ascomycota</taxon>
        <taxon>Pezizomycotina</taxon>
        <taxon>Sordariomycetes</taxon>
        <taxon>Hypocreomycetidae</taxon>
        <taxon>Hypocreales</taxon>
        <taxon>Ophiocordycipitaceae</taxon>
        <taxon>Ophiocordyceps</taxon>
    </lineage>
</organism>
<dbReference type="GO" id="GO:0019354">
    <property type="term" value="P:siroheme biosynthetic process"/>
    <property type="evidence" value="ECO:0007669"/>
    <property type="project" value="UniProtKB-UniPathway"/>
</dbReference>
<dbReference type="InterPro" id="IPR006367">
    <property type="entry name" value="Sirohaem_synthase_N"/>
</dbReference>
<keyword evidence="10" id="KW-1185">Reference proteome</keyword>
<dbReference type="GO" id="GO:0043115">
    <property type="term" value="F:precorrin-2 dehydrogenase activity"/>
    <property type="evidence" value="ECO:0007669"/>
    <property type="project" value="UniProtKB-EC"/>
</dbReference>
<dbReference type="Pfam" id="PF14824">
    <property type="entry name" value="Sirohm_synth_M"/>
    <property type="match status" value="1"/>
</dbReference>
<feature type="non-terminal residue" evidence="9">
    <location>
        <position position="1"/>
    </location>
</feature>
<comment type="pathway">
    <text evidence="1">Porphyrin-containing compound metabolism; siroheme biosynthesis; sirohydrochlorin from precorrin-2: step 1/1.</text>
</comment>
<evidence type="ECO:0000256" key="6">
    <source>
        <dbReference type="ARBA" id="ARBA00047561"/>
    </source>
</evidence>
<name>A0A367L3J1_9HYPO</name>
<evidence type="ECO:0000256" key="1">
    <source>
        <dbReference type="ARBA" id="ARBA00005010"/>
    </source>
</evidence>
<dbReference type="InterPro" id="IPR025204">
    <property type="entry name" value="CENP-L"/>
</dbReference>
<keyword evidence="5" id="KW-0627">Porphyrin biosynthesis</keyword>
<evidence type="ECO:0000256" key="5">
    <source>
        <dbReference type="ARBA" id="ARBA00023244"/>
    </source>
</evidence>
<comment type="caution">
    <text evidence="9">The sequence shown here is derived from an EMBL/GenBank/DDBJ whole genome shotgun (WGS) entry which is preliminary data.</text>
</comment>
<dbReference type="Gene3D" id="3.30.160.110">
    <property type="entry name" value="Siroheme synthase, domain 2"/>
    <property type="match status" value="1"/>
</dbReference>
<keyword evidence="3" id="KW-0560">Oxidoreductase</keyword>
<gene>
    <name evidence="9" type="ORF">L249_4995</name>
</gene>
<evidence type="ECO:0000256" key="3">
    <source>
        <dbReference type="ARBA" id="ARBA00023002"/>
    </source>
</evidence>
<feature type="domain" description="Siroheme synthase central" evidence="8">
    <location>
        <begin position="148"/>
        <end position="174"/>
    </location>
</feature>
<dbReference type="Pfam" id="PF13241">
    <property type="entry name" value="NAD_binding_7"/>
    <property type="match status" value="1"/>
</dbReference>
<dbReference type="SUPFAM" id="SSF51735">
    <property type="entry name" value="NAD(P)-binding Rossmann-fold domains"/>
    <property type="match status" value="1"/>
</dbReference>
<dbReference type="EMBL" id="LKCN02000017">
    <property type="protein sequence ID" value="RCI08994.1"/>
    <property type="molecule type" value="Genomic_DNA"/>
</dbReference>
<dbReference type="InterPro" id="IPR028161">
    <property type="entry name" value="Met8-like"/>
</dbReference>
<accession>A0A367L3J1</accession>
<dbReference type="GO" id="GO:0004325">
    <property type="term" value="F:ferrochelatase activity"/>
    <property type="evidence" value="ECO:0007669"/>
    <property type="project" value="InterPro"/>
</dbReference>
<sequence>QPPTKRLSHAKLPARRGMAGKFAQVQPGGSLILAWQVKGKKVLVVGGGEVAAGRILNCLNADAKVSVVCPASGLNEEVAFRVAEQQVTHVDRVFEPTDLDDADMALVAIDDAAASTAIWKLCRERKVPANIADVPPECDFFFGSVHRDGPLQIMVSTNGKGPRLAASIRRFLAKQLPKNAGNAIETIGMLRTKLRRIAPNAEDGPNRMRWMTKVSDTYEWAEMCTLTEEDMDNLLLFYPANKAPPMDILVALRGGNDVTKLDVFDGSFGFSVGAPTSTRMASPTDTDAHQGPPLFNTTFSTHSVSPLYVGRQGLTPSRLERLTRRLRDTLVGDVVRGIQIALEATDTPSGQVGALRDVSIRRFQLETILGVGSSQDDEREAGIWIDICHEKATYAALLIPGSTNGGKSTAACFSKEDGEFDESRFLHLPLLLLRMPQSLRTVICEWLSTTFDCRVRRLAVGTRTLVSVMEDWFDVAGVPSIGPDLVLTLAFNVPLVPPSSEDADADEATLLLDEEGLRVLEVTIASSDLGRFWRYGKAHGAYKRANASRWGQDASERRRLAGGNVDDGWAWRQDDRRPMHALTEALARYLDHHLAFDLFHPGVRVVQISCGAFILAQSRLKLVKVGGEVREDVARAAWKFVTQLGARVGMS</sequence>
<dbReference type="Pfam" id="PF14823">
    <property type="entry name" value="Sirohm_synth_C"/>
    <property type="match status" value="1"/>
</dbReference>
<comment type="catalytic activity">
    <reaction evidence="6">
        <text>precorrin-2 + NAD(+) = sirohydrochlorin + NADH + 2 H(+)</text>
        <dbReference type="Rhea" id="RHEA:15613"/>
        <dbReference type="ChEBI" id="CHEBI:15378"/>
        <dbReference type="ChEBI" id="CHEBI:57540"/>
        <dbReference type="ChEBI" id="CHEBI:57945"/>
        <dbReference type="ChEBI" id="CHEBI:58351"/>
        <dbReference type="ChEBI" id="CHEBI:58827"/>
        <dbReference type="EC" id="1.3.1.76"/>
    </reaction>
</comment>
<dbReference type="SUPFAM" id="SSF75615">
    <property type="entry name" value="Siroheme synthase middle domains-like"/>
    <property type="match status" value="1"/>
</dbReference>
<evidence type="ECO:0000313" key="9">
    <source>
        <dbReference type="EMBL" id="RCI08994.1"/>
    </source>
</evidence>
<dbReference type="OrthoDB" id="1721126at2759"/>
<dbReference type="Gene3D" id="1.10.3280.10">
    <property type="entry name" value="Siroheme synthase, domain 3"/>
    <property type="match status" value="1"/>
</dbReference>
<keyword evidence="4" id="KW-0520">NAD</keyword>